<evidence type="ECO:0000256" key="3">
    <source>
        <dbReference type="ARBA" id="ARBA00022553"/>
    </source>
</evidence>
<keyword evidence="7" id="KW-0067">ATP-binding</keyword>
<keyword evidence="10" id="KW-0472">Membrane</keyword>
<evidence type="ECO:0000313" key="14">
    <source>
        <dbReference type="Proteomes" id="UP000581769"/>
    </source>
</evidence>
<dbReference type="Pfam" id="PF07730">
    <property type="entry name" value="HisKA_3"/>
    <property type="match status" value="1"/>
</dbReference>
<dbReference type="CDD" id="cd16917">
    <property type="entry name" value="HATPase_UhpB-NarQ-NarX-like"/>
    <property type="match status" value="1"/>
</dbReference>
<feature type="transmembrane region" description="Helical" evidence="10">
    <location>
        <begin position="78"/>
        <end position="105"/>
    </location>
</feature>
<protein>
    <recommendedName>
        <fullName evidence="2">histidine kinase</fullName>
        <ecNumber evidence="2">2.7.13.3</ecNumber>
    </recommendedName>
</protein>
<keyword evidence="4" id="KW-0808">Transferase</keyword>
<dbReference type="InterPro" id="IPR003594">
    <property type="entry name" value="HATPase_dom"/>
</dbReference>
<feature type="transmembrane region" description="Helical" evidence="10">
    <location>
        <begin position="117"/>
        <end position="140"/>
    </location>
</feature>
<dbReference type="Gene3D" id="1.20.5.1930">
    <property type="match status" value="1"/>
</dbReference>
<gene>
    <name evidence="13" type="ORF">BJY18_005342</name>
</gene>
<dbReference type="PANTHER" id="PTHR24421:SF10">
    <property type="entry name" value="NITRATE_NITRITE SENSOR PROTEIN NARQ"/>
    <property type="match status" value="1"/>
</dbReference>
<evidence type="ECO:0000256" key="5">
    <source>
        <dbReference type="ARBA" id="ARBA00022741"/>
    </source>
</evidence>
<comment type="catalytic activity">
    <reaction evidence="1">
        <text>ATP + protein L-histidine = ADP + protein N-phospho-L-histidine.</text>
        <dbReference type="EC" id="2.7.13.3"/>
    </reaction>
</comment>
<dbReference type="Gene3D" id="3.30.565.10">
    <property type="entry name" value="Histidine kinase-like ATPase, C-terminal domain"/>
    <property type="match status" value="1"/>
</dbReference>
<evidence type="ECO:0000313" key="13">
    <source>
        <dbReference type="EMBL" id="MBB4687857.1"/>
    </source>
</evidence>
<dbReference type="SUPFAM" id="SSF55874">
    <property type="entry name" value="ATPase domain of HSP90 chaperone/DNA topoisomerase II/histidine kinase"/>
    <property type="match status" value="1"/>
</dbReference>
<feature type="transmembrane region" description="Helical" evidence="10">
    <location>
        <begin position="46"/>
        <end position="66"/>
    </location>
</feature>
<evidence type="ECO:0000256" key="4">
    <source>
        <dbReference type="ARBA" id="ARBA00022679"/>
    </source>
</evidence>
<feature type="domain" description="Histidine kinase/HSP90-like ATPase" evidence="11">
    <location>
        <begin position="296"/>
        <end position="385"/>
    </location>
</feature>
<evidence type="ECO:0000256" key="8">
    <source>
        <dbReference type="ARBA" id="ARBA00023012"/>
    </source>
</evidence>
<name>A0A840J321_9PSEU</name>
<comment type="caution">
    <text evidence="13">The sequence shown here is derived from an EMBL/GenBank/DDBJ whole genome shotgun (WGS) entry which is preliminary data.</text>
</comment>
<keyword evidence="5" id="KW-0547">Nucleotide-binding</keyword>
<dbReference type="EC" id="2.7.13.3" evidence="2"/>
<keyword evidence="6 13" id="KW-0418">Kinase</keyword>
<keyword evidence="10" id="KW-1133">Transmembrane helix</keyword>
<feature type="transmembrane region" description="Helical" evidence="10">
    <location>
        <begin position="146"/>
        <end position="162"/>
    </location>
</feature>
<keyword evidence="10" id="KW-0812">Transmembrane</keyword>
<dbReference type="RefSeq" id="WP_184782639.1">
    <property type="nucleotide sequence ID" value="NZ_JACHMG010000001.1"/>
</dbReference>
<dbReference type="AlphaFoldDB" id="A0A840J321"/>
<dbReference type="EMBL" id="JACHMG010000001">
    <property type="protein sequence ID" value="MBB4687857.1"/>
    <property type="molecule type" value="Genomic_DNA"/>
</dbReference>
<dbReference type="GO" id="GO:0046983">
    <property type="term" value="F:protein dimerization activity"/>
    <property type="evidence" value="ECO:0007669"/>
    <property type="project" value="InterPro"/>
</dbReference>
<evidence type="ECO:0000256" key="7">
    <source>
        <dbReference type="ARBA" id="ARBA00022840"/>
    </source>
</evidence>
<sequence length="386" mass="39787">MAGPAGRTPALRSELLPDTMLPPLLAAVAIVVTSFELSGDQILFRPLAITLFVLTAVLALSTFVPWSRIAPGGQIALLAGYGVSAAALLPLALSTLAPAFAFVASASAGAKLASRRAAAVIAGANACAAVLALLIVGWVSPGSGGWPWWLGFTVAFPAYIGMSRQDRAAALVNAERAAVEAQRAAASEAREAALLERNRIARELHDVLGHSLTGIAMQLDLADALATKGRSDEANTAVLRARAIAVDSVTQMREAVHALRDDSRTLSEALKTLAEKESVSFTCTGEARPTTPDVSHALLRATQEALTNAAKHSPGSTRRIELDYPTDAVQLTVTNTAATGVGPPDVGGGTGLGLTAMRERIAVLGGTVRTGPTEDGGWAVEARIPG</sequence>
<evidence type="ECO:0000256" key="10">
    <source>
        <dbReference type="SAM" id="Phobius"/>
    </source>
</evidence>
<proteinExistence type="predicted"/>
<dbReference type="GO" id="GO:0016020">
    <property type="term" value="C:membrane"/>
    <property type="evidence" value="ECO:0007669"/>
    <property type="project" value="InterPro"/>
</dbReference>
<keyword evidence="9" id="KW-0175">Coiled coil</keyword>
<keyword evidence="3" id="KW-0597">Phosphoprotein</keyword>
<evidence type="ECO:0000256" key="1">
    <source>
        <dbReference type="ARBA" id="ARBA00000085"/>
    </source>
</evidence>
<dbReference type="Proteomes" id="UP000581769">
    <property type="component" value="Unassembled WGS sequence"/>
</dbReference>
<feature type="transmembrane region" description="Helical" evidence="10">
    <location>
        <begin position="20"/>
        <end position="39"/>
    </location>
</feature>
<evidence type="ECO:0000256" key="6">
    <source>
        <dbReference type="ARBA" id="ARBA00022777"/>
    </source>
</evidence>
<feature type="domain" description="Signal transduction histidine kinase subgroup 3 dimerisation and phosphoacceptor" evidence="12">
    <location>
        <begin position="196"/>
        <end position="262"/>
    </location>
</feature>
<feature type="coiled-coil region" evidence="9">
    <location>
        <begin position="171"/>
        <end position="198"/>
    </location>
</feature>
<dbReference type="InterPro" id="IPR011712">
    <property type="entry name" value="Sig_transdc_His_kin_sub3_dim/P"/>
</dbReference>
<reference evidence="13 14" key="1">
    <citation type="submission" date="2020-08" db="EMBL/GenBank/DDBJ databases">
        <title>Sequencing the genomes of 1000 actinobacteria strains.</title>
        <authorList>
            <person name="Klenk H.-P."/>
        </authorList>
    </citation>
    <scope>NUCLEOTIDE SEQUENCE [LARGE SCALE GENOMIC DNA]</scope>
    <source>
        <strain evidence="13 14">DSM 45859</strain>
    </source>
</reference>
<dbReference type="PANTHER" id="PTHR24421">
    <property type="entry name" value="NITRATE/NITRITE SENSOR PROTEIN NARX-RELATED"/>
    <property type="match status" value="1"/>
</dbReference>
<keyword evidence="8" id="KW-0902">Two-component regulatory system</keyword>
<dbReference type="Pfam" id="PF02518">
    <property type="entry name" value="HATPase_c"/>
    <property type="match status" value="1"/>
</dbReference>
<evidence type="ECO:0000256" key="9">
    <source>
        <dbReference type="SAM" id="Coils"/>
    </source>
</evidence>
<evidence type="ECO:0000259" key="12">
    <source>
        <dbReference type="Pfam" id="PF07730"/>
    </source>
</evidence>
<dbReference type="InterPro" id="IPR036890">
    <property type="entry name" value="HATPase_C_sf"/>
</dbReference>
<organism evidence="13 14">
    <name type="scientific">Amycolatopsis jiangsuensis</name>
    <dbReference type="NCBI Taxonomy" id="1181879"/>
    <lineage>
        <taxon>Bacteria</taxon>
        <taxon>Bacillati</taxon>
        <taxon>Actinomycetota</taxon>
        <taxon>Actinomycetes</taxon>
        <taxon>Pseudonocardiales</taxon>
        <taxon>Pseudonocardiaceae</taxon>
        <taxon>Amycolatopsis</taxon>
    </lineage>
</organism>
<keyword evidence="14" id="KW-1185">Reference proteome</keyword>
<evidence type="ECO:0000259" key="11">
    <source>
        <dbReference type="Pfam" id="PF02518"/>
    </source>
</evidence>
<dbReference type="GO" id="GO:0005524">
    <property type="term" value="F:ATP binding"/>
    <property type="evidence" value="ECO:0007669"/>
    <property type="project" value="UniProtKB-KW"/>
</dbReference>
<dbReference type="GO" id="GO:0000155">
    <property type="term" value="F:phosphorelay sensor kinase activity"/>
    <property type="evidence" value="ECO:0007669"/>
    <property type="project" value="InterPro"/>
</dbReference>
<dbReference type="InterPro" id="IPR050482">
    <property type="entry name" value="Sensor_HK_TwoCompSys"/>
</dbReference>
<accession>A0A840J321</accession>
<evidence type="ECO:0000256" key="2">
    <source>
        <dbReference type="ARBA" id="ARBA00012438"/>
    </source>
</evidence>